<name>A0A6J4S139_9ACTN</name>
<evidence type="ECO:0000256" key="1">
    <source>
        <dbReference type="SAM" id="MobiDB-lite"/>
    </source>
</evidence>
<organism evidence="2">
    <name type="scientific">uncultured Solirubrobacterales bacterium</name>
    <dbReference type="NCBI Taxonomy" id="768556"/>
    <lineage>
        <taxon>Bacteria</taxon>
        <taxon>Bacillati</taxon>
        <taxon>Actinomycetota</taxon>
        <taxon>Thermoleophilia</taxon>
        <taxon>Solirubrobacterales</taxon>
        <taxon>environmental samples</taxon>
    </lineage>
</organism>
<dbReference type="EMBL" id="CADCVV010000019">
    <property type="protein sequence ID" value="CAA9483596.1"/>
    <property type="molecule type" value="Genomic_DNA"/>
</dbReference>
<sequence>MSAASGITYALSGSAGSMTIGNPKSDGRPAPMSIQLSPASSER</sequence>
<reference evidence="2" key="1">
    <citation type="submission" date="2020-02" db="EMBL/GenBank/DDBJ databases">
        <authorList>
            <person name="Meier V. D."/>
        </authorList>
    </citation>
    <scope>NUCLEOTIDE SEQUENCE</scope>
    <source>
        <strain evidence="2">AVDCRST_MAG17</strain>
    </source>
</reference>
<feature type="region of interest" description="Disordered" evidence="1">
    <location>
        <begin position="13"/>
        <end position="43"/>
    </location>
</feature>
<accession>A0A6J4S139</accession>
<gene>
    <name evidence="2" type="ORF">AVDCRST_MAG17-317</name>
</gene>
<feature type="compositionally biased region" description="Polar residues" evidence="1">
    <location>
        <begin position="34"/>
        <end position="43"/>
    </location>
</feature>
<evidence type="ECO:0000313" key="2">
    <source>
        <dbReference type="EMBL" id="CAA9483596.1"/>
    </source>
</evidence>
<protein>
    <submittedName>
        <fullName evidence="2">Uncharacterized protein</fullName>
    </submittedName>
</protein>
<dbReference type="AlphaFoldDB" id="A0A6J4S139"/>
<proteinExistence type="predicted"/>